<dbReference type="Proteomes" id="UP000029629">
    <property type="component" value="Unassembled WGS sequence"/>
</dbReference>
<reference evidence="3 4" key="1">
    <citation type="submission" date="2014-07" db="EMBL/GenBank/DDBJ databases">
        <authorList>
            <person name="McCorrison J."/>
            <person name="Sanka R."/>
            <person name="Torralba M."/>
            <person name="Gillis M."/>
            <person name="Haft D.H."/>
            <person name="Methe B."/>
            <person name="Sutton G."/>
            <person name="Nelson K.E."/>
        </authorList>
    </citation>
    <scope>NUCLEOTIDE SEQUENCE [LARGE SCALE GENOMIC DNA]</scope>
    <source>
        <strain evidence="3 4">DNF00040</strain>
    </source>
</reference>
<dbReference type="AlphaFoldDB" id="A0A096AYP3"/>
<dbReference type="Pfam" id="PF04023">
    <property type="entry name" value="FeoA"/>
    <property type="match status" value="1"/>
</dbReference>
<dbReference type="Gene3D" id="2.30.30.90">
    <property type="match status" value="1"/>
</dbReference>
<evidence type="ECO:0000259" key="2">
    <source>
        <dbReference type="SMART" id="SM00899"/>
    </source>
</evidence>
<dbReference type="InterPro" id="IPR007167">
    <property type="entry name" value="Fe-transptr_FeoA-like"/>
</dbReference>
<dbReference type="InterPro" id="IPR038157">
    <property type="entry name" value="FeoA_core_dom"/>
</dbReference>
<dbReference type="GO" id="GO:0046914">
    <property type="term" value="F:transition metal ion binding"/>
    <property type="evidence" value="ECO:0007669"/>
    <property type="project" value="InterPro"/>
</dbReference>
<keyword evidence="4" id="KW-1185">Reference proteome</keyword>
<dbReference type="OrthoDB" id="9809127at2"/>
<dbReference type="SMART" id="SM00899">
    <property type="entry name" value="FeoA"/>
    <property type="match status" value="1"/>
</dbReference>
<keyword evidence="1" id="KW-0408">Iron</keyword>
<dbReference type="EMBL" id="JRNI01000078">
    <property type="protein sequence ID" value="KGF26159.1"/>
    <property type="molecule type" value="Genomic_DNA"/>
</dbReference>
<feature type="domain" description="Ferrous iron transporter FeoA-like" evidence="2">
    <location>
        <begin position="12"/>
        <end position="84"/>
    </location>
</feature>
<protein>
    <submittedName>
        <fullName evidence="3">Iron transporter FeoA</fullName>
    </submittedName>
</protein>
<evidence type="ECO:0000313" key="3">
    <source>
        <dbReference type="EMBL" id="KGF26159.1"/>
    </source>
</evidence>
<dbReference type="PANTHER" id="PTHR42954">
    <property type="entry name" value="FE(2+) TRANSPORT PROTEIN A"/>
    <property type="match status" value="1"/>
</dbReference>
<comment type="caution">
    <text evidence="3">The sequence shown here is derived from an EMBL/GenBank/DDBJ whole genome shotgun (WGS) entry which is preliminary data.</text>
</comment>
<proteinExistence type="predicted"/>
<sequence>MSENHSVDEATLSLDELPCNVKAVIAHVRGEGALQQKFLDMGFIPGVEIEKVRSAPLLDPIQVQVLGYYVSMRRQEAKMLEVRRVAP</sequence>
<gene>
    <name evidence="3" type="ORF">HMPREF2130_10570</name>
</gene>
<evidence type="ECO:0000256" key="1">
    <source>
        <dbReference type="ARBA" id="ARBA00023004"/>
    </source>
</evidence>
<dbReference type="InterPro" id="IPR052713">
    <property type="entry name" value="FeoA"/>
</dbReference>
<dbReference type="eggNOG" id="COG1918">
    <property type="taxonomic scope" value="Bacteria"/>
</dbReference>
<evidence type="ECO:0000313" key="4">
    <source>
        <dbReference type="Proteomes" id="UP000029629"/>
    </source>
</evidence>
<accession>A0A096AYP3</accession>
<dbReference type="InterPro" id="IPR008988">
    <property type="entry name" value="Transcriptional_repressor_C"/>
</dbReference>
<name>A0A096AYP3_9BURK</name>
<dbReference type="SUPFAM" id="SSF50037">
    <property type="entry name" value="C-terminal domain of transcriptional repressors"/>
    <property type="match status" value="1"/>
</dbReference>
<dbReference type="RefSeq" id="WP_036560768.1">
    <property type="nucleotide sequence ID" value="NZ_JRNI01000078.1"/>
</dbReference>
<dbReference type="PANTHER" id="PTHR42954:SF2">
    <property type="entry name" value="FE(2+) TRANSPORT PROTEIN A"/>
    <property type="match status" value="1"/>
</dbReference>
<organism evidence="3 4">
    <name type="scientific">Oligella urethralis DNF00040</name>
    <dbReference type="NCBI Taxonomy" id="1401065"/>
    <lineage>
        <taxon>Bacteria</taxon>
        <taxon>Pseudomonadati</taxon>
        <taxon>Pseudomonadota</taxon>
        <taxon>Betaproteobacteria</taxon>
        <taxon>Burkholderiales</taxon>
        <taxon>Alcaligenaceae</taxon>
        <taxon>Oligella</taxon>
    </lineage>
</organism>